<organism evidence="1 2">
    <name type="scientific">Helicobacter pullorum MIT 98-5489</name>
    <dbReference type="NCBI Taxonomy" id="537972"/>
    <lineage>
        <taxon>Bacteria</taxon>
        <taxon>Pseudomonadati</taxon>
        <taxon>Campylobacterota</taxon>
        <taxon>Epsilonproteobacteria</taxon>
        <taxon>Campylobacterales</taxon>
        <taxon>Helicobacteraceae</taxon>
        <taxon>Helicobacter</taxon>
    </lineage>
</organism>
<accession>C5F0C5</accession>
<dbReference type="Proteomes" id="UP000003953">
    <property type="component" value="Unassembled WGS sequence"/>
</dbReference>
<proteinExistence type="predicted"/>
<gene>
    <name evidence="1" type="ORF">HPMG_01176</name>
</gene>
<sequence>MKVDELIKELEKFKEEYGNLEVGISRINSAYEEIAYYSDIVIFKASKSKLFTDYDYETIDYDTDTFCALG</sequence>
<evidence type="ECO:0000313" key="2">
    <source>
        <dbReference type="Proteomes" id="UP000003953"/>
    </source>
</evidence>
<dbReference type="HOGENOM" id="CLU_2752273_0_0_7"/>
<keyword evidence="2" id="KW-1185">Reference proteome</keyword>
<name>C5F0C5_9HELI</name>
<reference evidence="2" key="1">
    <citation type="journal article" date="2014" name="Genome Announc.">
        <title>Draft genome sequences of six enterohepatic helicobacter species isolated from humans and one from rhesus macaques.</title>
        <authorList>
            <person name="Shen Z."/>
            <person name="Sheh A."/>
            <person name="Young S.K."/>
            <person name="Abouelliel A."/>
            <person name="Ward D.V."/>
            <person name="Earl A.M."/>
            <person name="Fox J.G."/>
        </authorList>
    </citation>
    <scope>NUCLEOTIDE SEQUENCE [LARGE SCALE GENOMIC DNA]</scope>
    <source>
        <strain evidence="2">MIT 98-5489</strain>
    </source>
</reference>
<dbReference type="EMBL" id="DS990443">
    <property type="protein sequence ID" value="EEQ63719.1"/>
    <property type="molecule type" value="Genomic_DNA"/>
</dbReference>
<protein>
    <submittedName>
        <fullName evidence="1">Uncharacterized protein</fullName>
    </submittedName>
</protein>
<dbReference type="RefSeq" id="WP_005022204.1">
    <property type="nucleotide sequence ID" value="NZ_DS990443.1"/>
</dbReference>
<evidence type="ECO:0000313" key="1">
    <source>
        <dbReference type="EMBL" id="EEQ63719.1"/>
    </source>
</evidence>
<dbReference type="AlphaFoldDB" id="C5F0C5"/>